<sequence>MRALSIESAGGSLLLDGTQGYAAKLGVRGTGMVGVSVQWAEGAGDGKSFRGGKTLARQFDMPVKIYADPDNWEDRELVRTRYAKFAQILSLRNAPVRVTLDLDAGSPSGDRWFADMVRVGGGGFDWATDTDGRSYIKTTVTLEAGDPYWTSEDQESKVISPTGVGLGILAPGVSLVQLRVGSTSGFGDTTIINSGEVEAYPVWTFEAPFSSFTMTSEYGETLEWVGDVAKSTGYIRVNTQDGTVVDETGANRYAELGDAPKFWAVNPGTTEASVVLNDAGAGTRATVVWARRREVLF</sequence>
<dbReference type="EMBL" id="MK016495">
    <property type="protein sequence ID" value="AYQ99477.1"/>
    <property type="molecule type" value="Genomic_DNA"/>
</dbReference>
<dbReference type="KEGG" id="vg:55007158"/>
<gene>
    <name evidence="1" type="primary">21</name>
    <name evidence="1" type="ORF">PBI_GOODMAN_21</name>
</gene>
<accession>A0A3G3LZT9</accession>
<keyword evidence="2" id="KW-1185">Reference proteome</keyword>
<name>A0A3G3LZT9_9CAUD</name>
<proteinExistence type="predicted"/>
<dbReference type="RefSeq" id="YP_009815925.1">
    <property type="nucleotide sequence ID" value="NC_048101.1"/>
</dbReference>
<evidence type="ECO:0000313" key="1">
    <source>
        <dbReference type="EMBL" id="AYQ99477.1"/>
    </source>
</evidence>
<dbReference type="Proteomes" id="UP000279037">
    <property type="component" value="Segment"/>
</dbReference>
<protein>
    <submittedName>
        <fullName evidence="1">Minor tail protein</fullName>
    </submittedName>
</protein>
<evidence type="ECO:0000313" key="2">
    <source>
        <dbReference type="Proteomes" id="UP000279037"/>
    </source>
</evidence>
<reference evidence="1 2" key="1">
    <citation type="submission" date="2018-10" db="EMBL/GenBank/DDBJ databases">
        <authorList>
            <person name="Garlena R.A."/>
            <person name="Russell D.A."/>
            <person name="Pope W.H."/>
            <person name="Jacobs-Sera D."/>
            <person name="Hatfull G.F."/>
        </authorList>
    </citation>
    <scope>NUCLEOTIDE SEQUENCE [LARGE SCALE GENOMIC DNA]</scope>
</reference>
<organism evidence="1 2">
    <name type="scientific">Microbacterium phage Goodman</name>
    <dbReference type="NCBI Taxonomy" id="2484206"/>
    <lineage>
        <taxon>Viruses</taxon>
        <taxon>Duplodnaviria</taxon>
        <taxon>Heunggongvirae</taxon>
        <taxon>Uroviricota</taxon>
        <taxon>Caudoviricetes</taxon>
        <taxon>Goodmanvirus</taxon>
        <taxon>Goodmanvirus goodman</taxon>
    </lineage>
</organism>
<dbReference type="GeneID" id="55007158"/>